<evidence type="ECO:0000313" key="2">
    <source>
        <dbReference type="Proteomes" id="UP000237673"/>
    </source>
</evidence>
<protein>
    <submittedName>
        <fullName evidence="1">DUF4225 domain-containing protein</fullName>
    </submittedName>
</protein>
<dbReference type="Pfam" id="PF13988">
    <property type="entry name" value="DUF4225"/>
    <property type="match status" value="1"/>
</dbReference>
<name>A0ABN5H6B6_9GAMM</name>
<dbReference type="Proteomes" id="UP000237673">
    <property type="component" value="Chromosome"/>
</dbReference>
<dbReference type="InterPro" id="IPR025320">
    <property type="entry name" value="DUF4225"/>
</dbReference>
<keyword evidence="2" id="KW-1185">Reference proteome</keyword>
<gene>
    <name evidence="1" type="ORF">C2E16_03770</name>
</gene>
<reference evidence="1 2" key="1">
    <citation type="submission" date="2018-01" db="EMBL/GenBank/DDBJ databases">
        <title>Complete and assembled Genome of Pantoea calida DSM22759T.</title>
        <authorList>
            <person name="Stevens M.J.A."/>
            <person name="Zurfluh K."/>
            <person name="Stephan R."/>
        </authorList>
    </citation>
    <scope>NUCLEOTIDE SEQUENCE [LARGE SCALE GENOMIC DNA]</scope>
    <source>
        <strain evidence="1 2">DSM 22759</strain>
    </source>
</reference>
<evidence type="ECO:0000313" key="1">
    <source>
        <dbReference type="EMBL" id="AUY24114.1"/>
    </source>
</evidence>
<sequence>MVVKTIKTIKITYRFFKDRKMSSLINNTAEKAGYIAMARNEIAKLNQLAHTISSRHLNYGPTLHKFISDTKSFAEQHLNLISRAQTAAESMNYLEALKSEINDLHIQDRLLTTGKAKVFAVIDFVRDHQQQIKGYVITGVHIATSASQVVGGALLVGTLSPVGVVAGGILVVNGINGIDKEIERLFTDNKTTEGFLADAYMGGAEAMGFERCSGLAVYNTVDLAANAFSVYGLIKKKESWRLFYSLREDFYRNYDKLSQTKRLQKNISLGLKGKSVLDIMSGATCSR</sequence>
<proteinExistence type="predicted"/>
<organism evidence="1 2">
    <name type="scientific">Mixta calida</name>
    <dbReference type="NCBI Taxonomy" id="665913"/>
    <lineage>
        <taxon>Bacteria</taxon>
        <taxon>Pseudomonadati</taxon>
        <taxon>Pseudomonadota</taxon>
        <taxon>Gammaproteobacteria</taxon>
        <taxon>Enterobacterales</taxon>
        <taxon>Erwiniaceae</taxon>
        <taxon>Mixta</taxon>
    </lineage>
</organism>
<accession>A0ABN5H6B6</accession>
<dbReference type="EMBL" id="CP026378">
    <property type="protein sequence ID" value="AUY24114.1"/>
    <property type="molecule type" value="Genomic_DNA"/>
</dbReference>